<sequence>MKAYFLLLLFAILVASSVEARDTTLEARRYKTCVKASDCGESGWACCQGRCQRMDGEFTIASCQFVADAPQPSDVTKRDTTESPEISPKSSCQTSSDCGGDQWYCCRKRCYARVNGETPPCARVGELGLEDLDIDFPLNEEEVELARRGEIGDPTPQAEGADSADKPKPCEHWWNCGVNGEHQWACCNKKCLKWYPGSTPWIRPKCLPGQ</sequence>
<evidence type="ECO:0008006" key="5">
    <source>
        <dbReference type="Google" id="ProtNLM"/>
    </source>
</evidence>
<dbReference type="OrthoDB" id="4473401at2759"/>
<evidence type="ECO:0000256" key="1">
    <source>
        <dbReference type="SAM" id="MobiDB-lite"/>
    </source>
</evidence>
<evidence type="ECO:0000313" key="4">
    <source>
        <dbReference type="Proteomes" id="UP000325780"/>
    </source>
</evidence>
<name>A0A5N6TT60_ASPAV</name>
<dbReference type="EMBL" id="ML742119">
    <property type="protein sequence ID" value="KAE8149555.1"/>
    <property type="molecule type" value="Genomic_DNA"/>
</dbReference>
<feature type="compositionally biased region" description="Polar residues" evidence="1">
    <location>
        <begin position="88"/>
        <end position="97"/>
    </location>
</feature>
<proteinExistence type="predicted"/>
<keyword evidence="2" id="KW-0732">Signal</keyword>
<keyword evidence="4" id="KW-1185">Reference proteome</keyword>
<feature type="chain" id="PRO_5024871913" description="WAP domain-containing protein" evidence="2">
    <location>
        <begin position="21"/>
        <end position="210"/>
    </location>
</feature>
<organism evidence="3 4">
    <name type="scientific">Aspergillus avenaceus</name>
    <dbReference type="NCBI Taxonomy" id="36643"/>
    <lineage>
        <taxon>Eukaryota</taxon>
        <taxon>Fungi</taxon>
        <taxon>Dikarya</taxon>
        <taxon>Ascomycota</taxon>
        <taxon>Pezizomycotina</taxon>
        <taxon>Eurotiomycetes</taxon>
        <taxon>Eurotiomycetidae</taxon>
        <taxon>Eurotiales</taxon>
        <taxon>Aspergillaceae</taxon>
        <taxon>Aspergillus</taxon>
        <taxon>Aspergillus subgen. Circumdati</taxon>
    </lineage>
</organism>
<protein>
    <recommendedName>
        <fullName evidence="5">WAP domain-containing protein</fullName>
    </recommendedName>
</protein>
<reference evidence="3 4" key="1">
    <citation type="submission" date="2019-04" db="EMBL/GenBank/DDBJ databases">
        <title>Friends and foes A comparative genomics study of 23 Aspergillus species from section Flavi.</title>
        <authorList>
            <consortium name="DOE Joint Genome Institute"/>
            <person name="Kjaerbolling I."/>
            <person name="Vesth T."/>
            <person name="Frisvad J.C."/>
            <person name="Nybo J.L."/>
            <person name="Theobald S."/>
            <person name="Kildgaard S."/>
            <person name="Isbrandt T."/>
            <person name="Kuo A."/>
            <person name="Sato A."/>
            <person name="Lyhne E.K."/>
            <person name="Kogle M.E."/>
            <person name="Wiebenga A."/>
            <person name="Kun R.S."/>
            <person name="Lubbers R.J."/>
            <person name="Makela M.R."/>
            <person name="Barry K."/>
            <person name="Chovatia M."/>
            <person name="Clum A."/>
            <person name="Daum C."/>
            <person name="Haridas S."/>
            <person name="He G."/>
            <person name="LaButti K."/>
            <person name="Lipzen A."/>
            <person name="Mondo S."/>
            <person name="Riley R."/>
            <person name="Salamov A."/>
            <person name="Simmons B.A."/>
            <person name="Magnuson J.K."/>
            <person name="Henrissat B."/>
            <person name="Mortensen U.H."/>
            <person name="Larsen T.O."/>
            <person name="Devries R.P."/>
            <person name="Grigoriev I.V."/>
            <person name="Machida M."/>
            <person name="Baker S.E."/>
            <person name="Andersen M.R."/>
        </authorList>
    </citation>
    <scope>NUCLEOTIDE SEQUENCE [LARGE SCALE GENOMIC DNA]</scope>
    <source>
        <strain evidence="3 4">IBT 18842</strain>
    </source>
</reference>
<evidence type="ECO:0000256" key="2">
    <source>
        <dbReference type="SAM" id="SignalP"/>
    </source>
</evidence>
<dbReference type="Proteomes" id="UP000325780">
    <property type="component" value="Unassembled WGS sequence"/>
</dbReference>
<feature type="signal peptide" evidence="2">
    <location>
        <begin position="1"/>
        <end position="20"/>
    </location>
</feature>
<accession>A0A5N6TT60</accession>
<gene>
    <name evidence="3" type="ORF">BDV25DRAFT_140667</name>
</gene>
<feature type="region of interest" description="Disordered" evidence="1">
    <location>
        <begin position="71"/>
        <end position="97"/>
    </location>
</feature>
<evidence type="ECO:0000313" key="3">
    <source>
        <dbReference type="EMBL" id="KAE8149555.1"/>
    </source>
</evidence>
<dbReference type="AlphaFoldDB" id="A0A5N6TT60"/>